<reference evidence="12 13" key="1">
    <citation type="journal article" date="2012" name="J. Bacteriol.">
        <title>Genome sequences of type strains of seven species of the marine bacterium Pseudoalteromonas.</title>
        <authorList>
            <person name="Xie B.B."/>
            <person name="Shu Y.L."/>
            <person name="Qin Q.L."/>
            <person name="Rong J.C."/>
            <person name="Zhang X.Y."/>
            <person name="Chen X.L."/>
            <person name="Shi M."/>
            <person name="He H.L."/>
            <person name="Zhou B.C."/>
            <person name="Zhang Y.Z."/>
        </authorList>
    </citation>
    <scope>NUCLEOTIDE SEQUENCE [LARGE SCALE GENOMIC DNA]</scope>
    <source>
        <strain evidence="12 13">A 37-1-2</strain>
    </source>
</reference>
<dbReference type="SUPFAM" id="SSF51735">
    <property type="entry name" value="NAD(P)-binding Rossmann-fold domains"/>
    <property type="match status" value="1"/>
</dbReference>
<dbReference type="InterPro" id="IPR036291">
    <property type="entry name" value="NAD(P)-bd_dom_sf"/>
</dbReference>
<evidence type="ECO:0000256" key="5">
    <source>
        <dbReference type="ARBA" id="ARBA00013189"/>
    </source>
</evidence>
<dbReference type="PRINTS" id="PR01713">
    <property type="entry name" value="NUCEPIMERASE"/>
</dbReference>
<dbReference type="Gene3D" id="3.40.50.720">
    <property type="entry name" value="NAD(P)-binding Rossmann-like Domain"/>
    <property type="match status" value="1"/>
</dbReference>
<comment type="cofactor">
    <cofactor evidence="2 10">
        <name>NAD(+)</name>
        <dbReference type="ChEBI" id="CHEBI:57540"/>
    </cofactor>
</comment>
<accession>A0A290S435</accession>
<dbReference type="GO" id="GO:0006012">
    <property type="term" value="P:galactose metabolic process"/>
    <property type="evidence" value="ECO:0007669"/>
    <property type="project" value="UniProtKB-UniPathway"/>
</dbReference>
<dbReference type="Gene3D" id="3.90.25.10">
    <property type="entry name" value="UDP-galactose 4-epimerase, domain 1"/>
    <property type="match status" value="1"/>
</dbReference>
<dbReference type="PANTHER" id="PTHR43725">
    <property type="entry name" value="UDP-GLUCOSE 4-EPIMERASE"/>
    <property type="match status" value="1"/>
</dbReference>
<dbReference type="UniPathway" id="UPA00214"/>
<evidence type="ECO:0000256" key="8">
    <source>
        <dbReference type="ARBA" id="ARBA00023144"/>
    </source>
</evidence>
<proteinExistence type="inferred from homology"/>
<evidence type="ECO:0000256" key="6">
    <source>
        <dbReference type="ARBA" id="ARBA00018569"/>
    </source>
</evidence>
<dbReference type="CDD" id="cd05247">
    <property type="entry name" value="UDP_G4E_1_SDR_e"/>
    <property type="match status" value="1"/>
</dbReference>
<dbReference type="KEGG" id="part:PARC_a2169"/>
<dbReference type="Pfam" id="PF01370">
    <property type="entry name" value="Epimerase"/>
    <property type="match status" value="1"/>
</dbReference>
<dbReference type="GO" id="GO:0003978">
    <property type="term" value="F:UDP-glucose 4-epimerase activity"/>
    <property type="evidence" value="ECO:0007669"/>
    <property type="project" value="UniProtKB-UniRule"/>
</dbReference>
<evidence type="ECO:0000259" key="11">
    <source>
        <dbReference type="Pfam" id="PF01370"/>
    </source>
</evidence>
<evidence type="ECO:0000256" key="4">
    <source>
        <dbReference type="ARBA" id="ARBA00007637"/>
    </source>
</evidence>
<dbReference type="InterPro" id="IPR001509">
    <property type="entry name" value="Epimerase_deHydtase"/>
</dbReference>
<evidence type="ECO:0000256" key="2">
    <source>
        <dbReference type="ARBA" id="ARBA00001911"/>
    </source>
</evidence>
<keyword evidence="7 10" id="KW-0520">NAD</keyword>
<name>A0A290S435_9GAMM</name>
<comment type="subunit">
    <text evidence="10">Homodimer.</text>
</comment>
<dbReference type="GO" id="GO:0005829">
    <property type="term" value="C:cytosol"/>
    <property type="evidence" value="ECO:0007669"/>
    <property type="project" value="TreeGrafter"/>
</dbReference>
<comment type="catalytic activity">
    <reaction evidence="1 10">
        <text>UDP-alpha-D-glucose = UDP-alpha-D-galactose</text>
        <dbReference type="Rhea" id="RHEA:22168"/>
        <dbReference type="ChEBI" id="CHEBI:58885"/>
        <dbReference type="ChEBI" id="CHEBI:66914"/>
        <dbReference type="EC" id="5.1.3.2"/>
    </reaction>
</comment>
<gene>
    <name evidence="12" type="primary">galE</name>
    <name evidence="12" type="ORF">PARC_a2169</name>
</gene>
<protein>
    <recommendedName>
        <fullName evidence="6 10">UDP-glucose 4-epimerase</fullName>
        <ecNumber evidence="5 10">5.1.3.2</ecNumber>
    </recommendedName>
</protein>
<comment type="similarity">
    <text evidence="4 10">Belongs to the NAD(P)-dependent epimerase/dehydratase family.</text>
</comment>
<keyword evidence="8" id="KW-0299">Galactose metabolism</keyword>
<evidence type="ECO:0000313" key="13">
    <source>
        <dbReference type="Proteomes" id="UP000016505"/>
    </source>
</evidence>
<keyword evidence="10" id="KW-0119">Carbohydrate metabolism</keyword>
<evidence type="ECO:0000256" key="3">
    <source>
        <dbReference type="ARBA" id="ARBA00004947"/>
    </source>
</evidence>
<sequence length="342" mass="37573">MKKVLVTGGAGYVGSHTVLSLLKDGFDVVVIDDLSNSSRESLTRVEALSKRKVEFIHASLLDNDKLSATFSEHKFDSVIHFAGLKAVGESIEKPLEYYYTNLVSTLNLCQCMLKYNVDKLVFSSSATVYGQGASVPYTESLPLGRAASPYGQTKVMIEQILQEIVASNTGLQVASLRYFNPIGADISGQIGEDPLGIPNNLMPFIAQVAVGKRDKLAIYGGDYPTEDGTCERDYIHVSDLANGHIKALKWLGEQHHSLYEAFNLGTGTPYSVLGIVKAFIEYTGVDINFDIVKRRDGDLAAFWADSSKAQGVLGWQCKYTLADMMKDTWRWQSNNPNGYLNA</sequence>
<dbReference type="NCBIfam" id="NF007956">
    <property type="entry name" value="PRK10675.1"/>
    <property type="match status" value="1"/>
</dbReference>
<dbReference type="NCBIfam" id="TIGR01179">
    <property type="entry name" value="galE"/>
    <property type="match status" value="1"/>
</dbReference>
<dbReference type="EC" id="5.1.3.2" evidence="5 10"/>
<dbReference type="RefSeq" id="WP_010554503.1">
    <property type="nucleotide sequence ID" value="NZ_CP011025.1"/>
</dbReference>
<evidence type="ECO:0000256" key="9">
    <source>
        <dbReference type="ARBA" id="ARBA00023235"/>
    </source>
</evidence>
<evidence type="ECO:0000256" key="7">
    <source>
        <dbReference type="ARBA" id="ARBA00023027"/>
    </source>
</evidence>
<feature type="domain" description="NAD-dependent epimerase/dehydratase" evidence="11">
    <location>
        <begin position="4"/>
        <end position="265"/>
    </location>
</feature>
<dbReference type="Proteomes" id="UP000016505">
    <property type="component" value="Chromosome I"/>
</dbReference>
<organism evidence="12 13">
    <name type="scientific">Pseudoalteromonas arctica A 37-1-2</name>
    <dbReference type="NCBI Taxonomy" id="1117313"/>
    <lineage>
        <taxon>Bacteria</taxon>
        <taxon>Pseudomonadati</taxon>
        <taxon>Pseudomonadota</taxon>
        <taxon>Gammaproteobacteria</taxon>
        <taxon>Alteromonadales</taxon>
        <taxon>Pseudoalteromonadaceae</taxon>
        <taxon>Pseudoalteromonas</taxon>
    </lineage>
</organism>
<dbReference type="EMBL" id="CP011025">
    <property type="protein sequence ID" value="ATC86689.1"/>
    <property type="molecule type" value="Genomic_DNA"/>
</dbReference>
<evidence type="ECO:0000313" key="12">
    <source>
        <dbReference type="EMBL" id="ATC86689.1"/>
    </source>
</evidence>
<evidence type="ECO:0000256" key="1">
    <source>
        <dbReference type="ARBA" id="ARBA00000083"/>
    </source>
</evidence>
<comment type="pathway">
    <text evidence="3 10">Carbohydrate metabolism; galactose metabolism.</text>
</comment>
<keyword evidence="9 10" id="KW-0413">Isomerase</keyword>
<dbReference type="InterPro" id="IPR005886">
    <property type="entry name" value="UDP_G4E"/>
</dbReference>
<evidence type="ECO:0000256" key="10">
    <source>
        <dbReference type="RuleBase" id="RU366046"/>
    </source>
</evidence>
<dbReference type="AlphaFoldDB" id="A0A290S435"/>
<dbReference type="PANTHER" id="PTHR43725:SF47">
    <property type="entry name" value="UDP-GLUCOSE 4-EPIMERASE"/>
    <property type="match status" value="1"/>
</dbReference>
<dbReference type="OrthoDB" id="9803010at2"/>